<keyword evidence="3" id="KW-1185">Reference proteome</keyword>
<reference evidence="3" key="1">
    <citation type="journal article" date="2019" name="Int. J. Syst. Evol. Microbiol.">
        <title>The Global Catalogue of Microorganisms (GCM) 10K type strain sequencing project: providing services to taxonomists for standard genome sequencing and annotation.</title>
        <authorList>
            <consortium name="The Broad Institute Genomics Platform"/>
            <consortium name="The Broad Institute Genome Sequencing Center for Infectious Disease"/>
            <person name="Wu L."/>
            <person name="Ma J."/>
        </authorList>
    </citation>
    <scope>NUCLEOTIDE SEQUENCE [LARGE SCALE GENOMIC DNA]</scope>
    <source>
        <strain evidence="3">JCM 10083</strain>
    </source>
</reference>
<feature type="region of interest" description="Disordered" evidence="1">
    <location>
        <begin position="1"/>
        <end position="23"/>
    </location>
</feature>
<name>A0ABW2SYH7_9ACTN</name>
<feature type="region of interest" description="Disordered" evidence="1">
    <location>
        <begin position="1492"/>
        <end position="1511"/>
    </location>
</feature>
<protein>
    <submittedName>
        <fullName evidence="2">DNA-binding protein</fullName>
    </submittedName>
</protein>
<evidence type="ECO:0000256" key="1">
    <source>
        <dbReference type="SAM" id="MobiDB-lite"/>
    </source>
</evidence>
<feature type="compositionally biased region" description="Polar residues" evidence="1">
    <location>
        <begin position="1"/>
        <end position="12"/>
    </location>
</feature>
<proteinExistence type="predicted"/>
<organism evidence="2 3">
    <name type="scientific">Streptosporangium amethystogenes subsp. fukuiense</name>
    <dbReference type="NCBI Taxonomy" id="698418"/>
    <lineage>
        <taxon>Bacteria</taxon>
        <taxon>Bacillati</taxon>
        <taxon>Actinomycetota</taxon>
        <taxon>Actinomycetes</taxon>
        <taxon>Streptosporangiales</taxon>
        <taxon>Streptosporangiaceae</taxon>
        <taxon>Streptosporangium</taxon>
    </lineage>
</organism>
<dbReference type="Proteomes" id="UP001596514">
    <property type="component" value="Unassembled WGS sequence"/>
</dbReference>
<evidence type="ECO:0000313" key="2">
    <source>
        <dbReference type="EMBL" id="MFC7600729.1"/>
    </source>
</evidence>
<dbReference type="EMBL" id="JBHTEE010000001">
    <property type="protein sequence ID" value="MFC7600729.1"/>
    <property type="molecule type" value="Genomic_DNA"/>
</dbReference>
<keyword evidence="2" id="KW-0238">DNA-binding</keyword>
<sequence length="1662" mass="177954">MSHTTSSPGTPASQPPGEPERAEVTDAAMVRELLEAGAVLPSGASGGGERAVPLTARAYRHPGLAERVVVRLVAEELGAAEDAAARFLGLEPDGEPVVVGVGLRRSLGFPEWVLVHHPQDGHHALALVPELDRAGRQVKSKPKAALDAYQRLATQLAGAVPHFLPTFLEQAGRVFLSVENTAYAAQLFTQARRAEAEHGLPVDEDRLDAVFLEFALAGALPVKALSAYAKELAGRVPAGEALRRVRRLCVRRTAAGLSPSAQMAAELRRLARAAGRDADAEEQEYLADLLGLPATSGAPLGWWKAHRPALVALARREPAIRGTLLNMMPVNGDGEMPALWLEMLEDSGAVAGLGADEVPERERPADGTAGWLGRFLGIWNPGRRSGSRLPGLYTLVERVAGRLRTELAGTGGAVPFKPEPDLLDLLLSLEVPVADPGDGVGLLLEFWAGKEEGRDLLALAADPRFRPAFQYAAYRFYDDTDGRRAVRRLAASPGGRTMLADWVGEVARRSVATGLPQLPDALKRLTWLPGEALALAREEVAEAARADLAAELARTLRGGLLDELGWPAWEDAVADLAGPKGTREIEVADAWPNLIVSGPSQVRVIGPEGTVLTHDLRPAPDGTWGDPGFHHVDGELLVYWHTYGAGDELRGYWHSSAGTTLTLEGTDNRWMPGADTVTLPLPGGGRATGAGVLHPGDTTVPGRRTLIGDGTSFWTWDGDVEHWREHDPSGMADGRLSMPGFLADALNSAPVGSTFHGGWVLPFAGEAAPAGVPVSGLLGWRTVRLPDGSLRGEDLAGRTVTLRGGQDGPGRPSRAVTFPGDDRPRALVKDYREIKLVDLEGAVVATASEEQAPGPFAEGTVLLPPLRYWHLMRARDPEGSLALRGIDRETAAALLKAASSLDSARLAHPAQPGRTPGARRPAREELCELVRTLLPGLTHDALIAGVAGVTAFAAAQQATLDAAAARLAGALTGEQAEQEPDGPDDQLFIEALNGLGASADHWSRGEQSRGVLRQLRTLGRERRDPSGPAVRLHLDGQKLAQSRLGWEPLLRHSAAIAYRAASALEPERAEALRRLLSEIDALGLASAAEPTPWRRLVAHLESGWLDDARDSWYDSRWRGVLPLEGGAFIAFLEADPESDGCTFTGLFHDPAGRFETPHPYTVRSLGPVGETRQPGWLGEFLGELPGRGPAPWRVKDAEEFARLTGVTTTTARLIVAGLPYVDTYQRNFLPAEVRAALGLKAAEAAVAKDELRRLDAAVRREVVAALLPENPAALWTEGPDVAAAARVWNDRVGRRAAVPEWLLGEAARAVRTGWEPGRALPALLDPASAPELGTDLRWRVKGDRVSPVDGAGTGFTESTLVSTVALTAWLAHRLPSGDAVRAALPAVLAVLSDRLANPELLLDLGRYVDLPGFRRIAGAPTEVAEGWERYGAVVMATYDDQPSPGLRTALLDASGSDPYLPALRALTGDQGQPFPVETALRTVRDPRFEALLADPGDPVAGERAADGTWWPQDPSRSVPALLSEAATRYGLGQDAAALYLALLAMPDPTDKNVTRWTGWKPARFKAARAELAGTDLVVEAGRARAGRSLFLPGAWTDLRTPNLPLERWKLPMLDLLDAESAPLGVVVPIEPAADLYARAWQRVRGGDIPRFEELRVRRGRRR</sequence>
<evidence type="ECO:0000313" key="3">
    <source>
        <dbReference type="Proteomes" id="UP001596514"/>
    </source>
</evidence>
<dbReference type="GO" id="GO:0003677">
    <property type="term" value="F:DNA binding"/>
    <property type="evidence" value="ECO:0007669"/>
    <property type="project" value="UniProtKB-KW"/>
</dbReference>
<comment type="caution">
    <text evidence="2">The sequence shown here is derived from an EMBL/GenBank/DDBJ whole genome shotgun (WGS) entry which is preliminary data.</text>
</comment>
<dbReference type="RefSeq" id="WP_386271050.1">
    <property type="nucleotide sequence ID" value="NZ_JBHSIJ010000002.1"/>
</dbReference>
<accession>A0ABW2SYH7</accession>
<gene>
    <name evidence="2" type="ORF">ACFQVD_11545</name>
</gene>